<evidence type="ECO:0000313" key="8">
    <source>
        <dbReference type="Proteomes" id="UP001497623"/>
    </source>
</evidence>
<evidence type="ECO:0000256" key="4">
    <source>
        <dbReference type="ARBA" id="ARBA00023136"/>
    </source>
</evidence>
<dbReference type="GO" id="GO:0007166">
    <property type="term" value="P:cell surface receptor signaling pathway"/>
    <property type="evidence" value="ECO:0007669"/>
    <property type="project" value="InterPro"/>
</dbReference>
<keyword evidence="2 5" id="KW-0812">Transmembrane</keyword>
<sequence>MLLLLLCMLGIVYSVELKANEDTVAMSQRNNISEATTLYTIEKDLIDIKLMKNMSNILNTNINSEINTHIRKCCEVHQFFNLQTGLCANLTGESKFIEKAKVLITDNNSNNITVVPGRITVCPNTNIGPRSGSIDNLTHSLSSLGILHNLESNKKYDLDSYCIEISAFDAYELHLSNMIVAFCPNETLLRKCCELEEFFNVTTWQCELSEKNYDFEEQTGYLLEANAFRNIELDIAIPKICPRYDEELTIFDDVTNLTHSIQFSGHLLESEKVIEFDHQRYCLDMTYEDGIQKLTAIVCTPVSQETEVRKCCELDQYFDADLNTCISLPHNFSNHEQLIEAITYEPFSHESFFITSGRLKCPSASIDIRDLNEFFLDMLTGDLCENETPFCYPLSNYCIEEFSTKDETLVNNKAKICPSNNFKKCCNREQKMTDDGCIDTYDYPTLHMEQYLHTMKTVYGSPEKYGCTPVEPFGTDGESDKPGRFYVTSSGDLTLSSEHEGFTTKNYCVDDYIDSTNTTRLMVIVCDEELNPHHLRPTSFNNLPLGTIGKCCPHGDHIVVLENIMDKSTGNINFRYNCTTNDHNYAFNSDPKITSANISNIAYTNFPHCEYGENYHRYELSSINEGGESFLDGKQNIIVVDRNGNCVKEETYVNKDAYCLDHIEKDSNIKTVAIICQANWNNIEINHPEKFTIIATFLGISCAALIATAASLMSMRVRRGLITVKKMNTLAGRILLSYVISYLIGFLALAVAHMAEIQGEEEGCRAIAGIIMFFMLAAFHWNTSICLESLLLTLRVKITEGRRYLLHSLWAWGIPGFITALALSLDAYKESLPCGTITPEIGVLRCFFSDISAQLLYFYLPMFITLMANLGLLLGAKAVRRHKLRKLEHGPNKGRKVDVEQEQKATQQPSGMRIHQNRSLWQEAMKLVMWSGLTLSIEIIAYFVFRVRGIAYESWHEYLWYVPSAVNSLRGIGIFFILILTEEKRKELFKALRTLSSLTGQAGSKHFKKQSAYSTDASAVGNSSSE</sequence>
<feature type="domain" description="G-protein coupled receptors family 2 profile 2" evidence="6">
    <location>
        <begin position="690"/>
        <end position="982"/>
    </location>
</feature>
<dbReference type="InterPro" id="IPR052808">
    <property type="entry name" value="GPCR_Mth-like"/>
</dbReference>
<evidence type="ECO:0000256" key="1">
    <source>
        <dbReference type="ARBA" id="ARBA00004141"/>
    </source>
</evidence>
<feature type="transmembrane region" description="Helical" evidence="5">
    <location>
        <begin position="804"/>
        <end position="823"/>
    </location>
</feature>
<dbReference type="AlphaFoldDB" id="A0AAV2RW10"/>
<dbReference type="InterPro" id="IPR017981">
    <property type="entry name" value="GPCR_2-like_7TM"/>
</dbReference>
<feature type="transmembrane region" description="Helical" evidence="5">
    <location>
        <begin position="734"/>
        <end position="755"/>
    </location>
</feature>
<protein>
    <recommendedName>
        <fullName evidence="6">G-protein coupled receptors family 2 profile 2 domain-containing protein</fullName>
    </recommendedName>
</protein>
<feature type="transmembrane region" description="Helical" evidence="5">
    <location>
        <begin position="927"/>
        <end position="946"/>
    </location>
</feature>
<evidence type="ECO:0000259" key="6">
    <source>
        <dbReference type="PROSITE" id="PS50261"/>
    </source>
</evidence>
<dbReference type="GO" id="GO:0004930">
    <property type="term" value="F:G protein-coupled receptor activity"/>
    <property type="evidence" value="ECO:0007669"/>
    <property type="project" value="InterPro"/>
</dbReference>
<feature type="transmembrane region" description="Helical" evidence="5">
    <location>
        <begin position="767"/>
        <end position="792"/>
    </location>
</feature>
<proteinExistence type="predicted"/>
<feature type="transmembrane region" description="Helical" evidence="5">
    <location>
        <begin position="958"/>
        <end position="980"/>
    </location>
</feature>
<gene>
    <name evidence="7" type="ORF">MNOR_LOCUS29277</name>
</gene>
<keyword evidence="3 5" id="KW-1133">Transmembrane helix</keyword>
<dbReference type="CDD" id="cd15039">
    <property type="entry name" value="7tmB3_Methuselah-like"/>
    <property type="match status" value="1"/>
</dbReference>
<dbReference type="Pfam" id="PF00002">
    <property type="entry name" value="7tm_2"/>
    <property type="match status" value="1"/>
</dbReference>
<accession>A0AAV2RW10</accession>
<reference evidence="7 8" key="1">
    <citation type="submission" date="2024-05" db="EMBL/GenBank/DDBJ databases">
        <authorList>
            <person name="Wallberg A."/>
        </authorList>
    </citation>
    <scope>NUCLEOTIDE SEQUENCE [LARGE SCALE GENOMIC DNA]</scope>
</reference>
<evidence type="ECO:0000313" key="7">
    <source>
        <dbReference type="EMBL" id="CAL4143369.1"/>
    </source>
</evidence>
<evidence type="ECO:0000256" key="5">
    <source>
        <dbReference type="SAM" id="Phobius"/>
    </source>
</evidence>
<evidence type="ECO:0000256" key="2">
    <source>
        <dbReference type="ARBA" id="ARBA00022692"/>
    </source>
</evidence>
<feature type="transmembrane region" description="Helical" evidence="5">
    <location>
        <begin position="691"/>
        <end position="713"/>
    </location>
</feature>
<organism evidence="7 8">
    <name type="scientific">Meganyctiphanes norvegica</name>
    <name type="common">Northern krill</name>
    <name type="synonym">Thysanopoda norvegica</name>
    <dbReference type="NCBI Taxonomy" id="48144"/>
    <lineage>
        <taxon>Eukaryota</taxon>
        <taxon>Metazoa</taxon>
        <taxon>Ecdysozoa</taxon>
        <taxon>Arthropoda</taxon>
        <taxon>Crustacea</taxon>
        <taxon>Multicrustacea</taxon>
        <taxon>Malacostraca</taxon>
        <taxon>Eumalacostraca</taxon>
        <taxon>Eucarida</taxon>
        <taxon>Euphausiacea</taxon>
        <taxon>Euphausiidae</taxon>
        <taxon>Meganyctiphanes</taxon>
    </lineage>
</organism>
<feature type="transmembrane region" description="Helical" evidence="5">
    <location>
        <begin position="856"/>
        <end position="876"/>
    </location>
</feature>
<dbReference type="PANTHER" id="PTHR46953:SF1">
    <property type="entry name" value="G-PROTEIN COUPLED RECEPTOR MTH-LIKE 1-RELATED"/>
    <property type="match status" value="1"/>
</dbReference>
<dbReference type="InterPro" id="IPR000832">
    <property type="entry name" value="GPCR_2_secretin-like"/>
</dbReference>
<feature type="non-terminal residue" evidence="7">
    <location>
        <position position="1026"/>
    </location>
</feature>
<dbReference type="GO" id="GO:0016020">
    <property type="term" value="C:membrane"/>
    <property type="evidence" value="ECO:0007669"/>
    <property type="project" value="UniProtKB-SubCell"/>
</dbReference>
<dbReference type="Proteomes" id="UP001497623">
    <property type="component" value="Unassembled WGS sequence"/>
</dbReference>
<evidence type="ECO:0000256" key="3">
    <source>
        <dbReference type="ARBA" id="ARBA00022989"/>
    </source>
</evidence>
<comment type="caution">
    <text evidence="7">The sequence shown here is derived from an EMBL/GenBank/DDBJ whole genome shotgun (WGS) entry which is preliminary data.</text>
</comment>
<dbReference type="PROSITE" id="PS50261">
    <property type="entry name" value="G_PROTEIN_RECEP_F2_4"/>
    <property type="match status" value="1"/>
</dbReference>
<keyword evidence="8" id="KW-1185">Reference proteome</keyword>
<keyword evidence="4 5" id="KW-0472">Membrane</keyword>
<dbReference type="PANTHER" id="PTHR46953">
    <property type="entry name" value="G-PROTEIN COUPLED RECEPTOR MTH-LIKE 1-RELATED"/>
    <property type="match status" value="1"/>
</dbReference>
<comment type="subcellular location">
    <subcellularLocation>
        <location evidence="1">Membrane</location>
        <topology evidence="1">Multi-pass membrane protein</topology>
    </subcellularLocation>
</comment>
<dbReference type="Gene3D" id="1.20.1070.10">
    <property type="entry name" value="Rhodopsin 7-helix transmembrane proteins"/>
    <property type="match status" value="1"/>
</dbReference>
<name>A0AAV2RW10_MEGNR</name>
<dbReference type="EMBL" id="CAXKWB010033628">
    <property type="protein sequence ID" value="CAL4143369.1"/>
    <property type="molecule type" value="Genomic_DNA"/>
</dbReference>